<name>A0A6F8YLE9_9ACTN</name>
<keyword evidence="3" id="KW-1185">Reference proteome</keyword>
<evidence type="ECO:0000256" key="1">
    <source>
        <dbReference type="SAM" id="MobiDB-lite"/>
    </source>
</evidence>
<sequence length="95" mass="10315">MTVLRPAVPEVEASGDFLDTHPEWAPTRALGRAVLVTGLLLIAGVLAGRVDLVVLAIPFALGTAVALHRRPGSGRGSRWRSTRATWWRAPRRSPR</sequence>
<gene>
    <name evidence="2" type="ORF">Psuf_042570</name>
</gene>
<protein>
    <submittedName>
        <fullName evidence="2">Uncharacterized protein</fullName>
    </submittedName>
</protein>
<accession>A0A6F8YLE9</accession>
<organism evidence="2 3">
    <name type="scientific">Phytohabitans suffuscus</name>
    <dbReference type="NCBI Taxonomy" id="624315"/>
    <lineage>
        <taxon>Bacteria</taxon>
        <taxon>Bacillati</taxon>
        <taxon>Actinomycetota</taxon>
        <taxon>Actinomycetes</taxon>
        <taxon>Micromonosporales</taxon>
        <taxon>Micromonosporaceae</taxon>
    </lineage>
</organism>
<feature type="region of interest" description="Disordered" evidence="1">
    <location>
        <begin position="69"/>
        <end position="95"/>
    </location>
</feature>
<reference evidence="2 3" key="2">
    <citation type="submission" date="2020-03" db="EMBL/GenBank/DDBJ databases">
        <authorList>
            <person name="Ichikawa N."/>
            <person name="Kimura A."/>
            <person name="Kitahashi Y."/>
            <person name="Uohara A."/>
        </authorList>
    </citation>
    <scope>NUCLEOTIDE SEQUENCE [LARGE SCALE GENOMIC DNA]</scope>
    <source>
        <strain evidence="2 3">NBRC 105367</strain>
    </source>
</reference>
<dbReference type="Proteomes" id="UP000503011">
    <property type="component" value="Chromosome"/>
</dbReference>
<dbReference type="AlphaFoldDB" id="A0A6F8YLE9"/>
<feature type="compositionally biased region" description="Basic residues" evidence="1">
    <location>
        <begin position="69"/>
        <end position="81"/>
    </location>
</feature>
<dbReference type="EMBL" id="AP022871">
    <property type="protein sequence ID" value="BCB86944.1"/>
    <property type="molecule type" value="Genomic_DNA"/>
</dbReference>
<dbReference type="KEGG" id="psuu:Psuf_042570"/>
<evidence type="ECO:0000313" key="2">
    <source>
        <dbReference type="EMBL" id="BCB86944.1"/>
    </source>
</evidence>
<reference evidence="2 3" key="1">
    <citation type="submission" date="2020-03" db="EMBL/GenBank/DDBJ databases">
        <title>Whole genome shotgun sequence of Phytohabitans suffuscus NBRC 105367.</title>
        <authorList>
            <person name="Komaki H."/>
            <person name="Tamura T."/>
        </authorList>
    </citation>
    <scope>NUCLEOTIDE SEQUENCE [LARGE SCALE GENOMIC DNA]</scope>
    <source>
        <strain evidence="2 3">NBRC 105367</strain>
    </source>
</reference>
<evidence type="ECO:0000313" key="3">
    <source>
        <dbReference type="Proteomes" id="UP000503011"/>
    </source>
</evidence>
<proteinExistence type="predicted"/>